<evidence type="ECO:0000313" key="3">
    <source>
        <dbReference type="EMBL" id="CAD84461.1"/>
    </source>
</evidence>
<reference evidence="3 4" key="1">
    <citation type="journal article" date="2003" name="J. Bacteriol.">
        <title>Complete genome sequence of the ammonia-oxidizing bacterium and obligate chemolithoautotroph Nitrosomonas europaea.</title>
        <authorList>
            <person name="Chain P."/>
            <person name="Lamerdin J."/>
            <person name="Larimer F."/>
            <person name="Regala W."/>
            <person name="Land M."/>
            <person name="Hauser L."/>
            <person name="Hooper A."/>
            <person name="Klotz M."/>
            <person name="Norton J."/>
            <person name="Sayavedra-Soto L."/>
            <person name="Arciero D."/>
            <person name="Hommes N."/>
            <person name="Whittaker M."/>
            <person name="Arp D."/>
        </authorList>
    </citation>
    <scope>NUCLEOTIDE SEQUENCE [LARGE SCALE GENOMIC DNA]</scope>
    <source>
        <strain evidence="4">ATCC 19718 / CIP 103999 / KCTC 2705 / NBRC 14298</strain>
    </source>
</reference>
<dbReference type="HOGENOM" id="CLU_031962_4_2_4"/>
<dbReference type="eggNOG" id="COG3182">
    <property type="taxonomic scope" value="Bacteria"/>
</dbReference>
<dbReference type="GeneID" id="87103752"/>
<keyword evidence="4" id="KW-1185">Reference proteome</keyword>
<evidence type="ECO:0000259" key="2">
    <source>
        <dbReference type="Pfam" id="PF03413"/>
    </source>
</evidence>
<accession>Q82WV7</accession>
<feature type="transmembrane region" description="Helical" evidence="1">
    <location>
        <begin position="227"/>
        <end position="247"/>
    </location>
</feature>
<dbReference type="Pfam" id="PF03413">
    <property type="entry name" value="PepSY"/>
    <property type="match status" value="1"/>
</dbReference>
<dbReference type="InterPro" id="IPR025711">
    <property type="entry name" value="PepSY"/>
</dbReference>
<feature type="transmembrane region" description="Helical" evidence="1">
    <location>
        <begin position="374"/>
        <end position="395"/>
    </location>
</feature>
<dbReference type="InterPro" id="IPR005625">
    <property type="entry name" value="PepSY-ass_TM"/>
</dbReference>
<dbReference type="Pfam" id="PF03929">
    <property type="entry name" value="PepSY_TM"/>
    <property type="match status" value="1"/>
</dbReference>
<feature type="transmembrane region" description="Helical" evidence="1">
    <location>
        <begin position="32"/>
        <end position="58"/>
    </location>
</feature>
<keyword evidence="1" id="KW-1133">Transmembrane helix</keyword>
<dbReference type="OrthoDB" id="9776609at2"/>
<evidence type="ECO:0000313" key="4">
    <source>
        <dbReference type="Proteomes" id="UP000001416"/>
    </source>
</evidence>
<feature type="domain" description="PepSY" evidence="2">
    <location>
        <begin position="280"/>
        <end position="342"/>
    </location>
</feature>
<dbReference type="AlphaFoldDB" id="Q82WV7"/>
<dbReference type="PANTHER" id="PTHR34219">
    <property type="entry name" value="IRON-REGULATED INNER MEMBRANE PROTEIN-RELATED"/>
    <property type="match status" value="1"/>
</dbReference>
<keyword evidence="1" id="KW-0812">Transmembrane</keyword>
<dbReference type="Proteomes" id="UP000001416">
    <property type="component" value="Chromosome"/>
</dbReference>
<protein>
    <recommendedName>
        <fullName evidence="2">PepSY domain-containing protein</fullName>
    </recommendedName>
</protein>
<dbReference type="RefSeq" id="WP_011111180.1">
    <property type="nucleotide sequence ID" value="NC_004757.1"/>
</dbReference>
<sequence>MSSESAHQHAAGVDEERGTLPRRSWRQLWLSIHLYLGLFIGALLVILGLTGSIAVFWAEIDEWLNPELLTVTVPEQKNLAPGAPAYQSLDEIIRVARQAAAPDSRITTVYGARNSEAVYAVYASQPSSAWQRIFVDPYRAQVTGVRSYGANEWIPNYFMDVIFQLHFSLLLGMNGQTLMAVCALLLLVSLITGLIVWWPTSGQWRKALTIKRGAGPVRFNFDLHKTLSLYLFPVLGAVLLSGVFMNLNEPFVWVTQLFSPATRQPQHTLTSIPITGIPSIGAEHAWAIATEHYPDGKFGGMFMPGNAEGVYIVTQKHVPKLSAFWSERQIAIDQYSGEILDVRAPDARRSAGETFLEWQWPLHSGQAFGWPGRILIFLCGLACPVIYATGVIRWLQKRRVKVRSPRRPIR</sequence>
<organism evidence="3 4">
    <name type="scientific">Nitrosomonas europaea (strain ATCC 19718 / CIP 103999 / KCTC 2705 / NBRC 14298)</name>
    <dbReference type="NCBI Taxonomy" id="228410"/>
    <lineage>
        <taxon>Bacteria</taxon>
        <taxon>Pseudomonadati</taxon>
        <taxon>Pseudomonadota</taxon>
        <taxon>Betaproteobacteria</taxon>
        <taxon>Nitrosomonadales</taxon>
        <taxon>Nitrosomonadaceae</taxon>
        <taxon>Nitrosomonas</taxon>
    </lineage>
</organism>
<dbReference type="KEGG" id="neu:NE0550"/>
<feature type="transmembrane region" description="Helical" evidence="1">
    <location>
        <begin position="178"/>
        <end position="198"/>
    </location>
</feature>
<dbReference type="PhylomeDB" id="Q82WV7"/>
<keyword evidence="1" id="KW-0472">Membrane</keyword>
<proteinExistence type="predicted"/>
<dbReference type="STRING" id="228410.NE0550"/>
<evidence type="ECO:0000256" key="1">
    <source>
        <dbReference type="SAM" id="Phobius"/>
    </source>
</evidence>
<gene>
    <name evidence="3" type="ordered locus">NE0550</name>
</gene>
<dbReference type="EMBL" id="AL954747">
    <property type="protein sequence ID" value="CAD84461.1"/>
    <property type="molecule type" value="Genomic_DNA"/>
</dbReference>
<name>Q82WV7_NITEU</name>